<evidence type="ECO:0000256" key="4">
    <source>
        <dbReference type="RuleBase" id="RU364105"/>
    </source>
</evidence>
<evidence type="ECO:0000256" key="1">
    <source>
        <dbReference type="ARBA" id="ARBA00007820"/>
    </source>
</evidence>
<evidence type="ECO:0000313" key="6">
    <source>
        <dbReference type="Proteomes" id="UP000324585"/>
    </source>
</evidence>
<evidence type="ECO:0000313" key="5">
    <source>
        <dbReference type="EMBL" id="KAA8494704.1"/>
    </source>
</evidence>
<accession>A0A5J4YVH0</accession>
<dbReference type="OrthoDB" id="1724687at2759"/>
<dbReference type="PANTHER" id="PTHR11278:SF0">
    <property type="entry name" value="SMALL RIBOSOMAL SUBUNIT PROTEIN ES7"/>
    <property type="match status" value="1"/>
</dbReference>
<evidence type="ECO:0000256" key="2">
    <source>
        <dbReference type="ARBA" id="ARBA00022980"/>
    </source>
</evidence>
<protein>
    <recommendedName>
        <fullName evidence="4">40S ribosomal protein S7</fullName>
    </recommendedName>
</protein>
<sequence length="194" mass="22094">MAMERLVKPAGATADPLEEEVAKALFDLEQNSNELKAELKVLKFASAREVEAASGKKVVVIFVPPPQLGAYHKIQTRLVRELEKKFSGKQVVLIAQRKIISREKKGRRQHKQKRPHSRSLTAVHEAILDDLVFPTEIVGKRTRYRTDGSRQLKVHLDHKDQQNAEYKVEAFEAVYRKLTGKEVVFEFPVIADLS</sequence>
<dbReference type="Pfam" id="PF01251">
    <property type="entry name" value="Ribosomal_S7e"/>
    <property type="match status" value="1"/>
</dbReference>
<comment type="caution">
    <text evidence="5">The sequence shown here is derived from an EMBL/GenBank/DDBJ whole genome shotgun (WGS) entry which is preliminary data.</text>
</comment>
<keyword evidence="2 4" id="KW-0689">Ribosomal protein</keyword>
<dbReference type="Proteomes" id="UP000324585">
    <property type="component" value="Unassembled WGS sequence"/>
</dbReference>
<dbReference type="GO" id="GO:0006364">
    <property type="term" value="P:rRNA processing"/>
    <property type="evidence" value="ECO:0007669"/>
    <property type="project" value="TreeGrafter"/>
</dbReference>
<gene>
    <name evidence="5" type="ORF">FVE85_2945</name>
</gene>
<name>A0A5J4YVH0_PORPP</name>
<dbReference type="EMBL" id="VRMN01000004">
    <property type="protein sequence ID" value="KAA8494704.1"/>
    <property type="molecule type" value="Genomic_DNA"/>
</dbReference>
<dbReference type="GO" id="GO:0032040">
    <property type="term" value="C:small-subunit processome"/>
    <property type="evidence" value="ECO:0007669"/>
    <property type="project" value="TreeGrafter"/>
</dbReference>
<organism evidence="5 6">
    <name type="scientific">Porphyridium purpureum</name>
    <name type="common">Red alga</name>
    <name type="synonym">Porphyridium cruentum</name>
    <dbReference type="NCBI Taxonomy" id="35688"/>
    <lineage>
        <taxon>Eukaryota</taxon>
        <taxon>Rhodophyta</taxon>
        <taxon>Bangiophyceae</taxon>
        <taxon>Porphyridiales</taxon>
        <taxon>Porphyridiaceae</taxon>
        <taxon>Porphyridium</taxon>
    </lineage>
</organism>
<keyword evidence="6" id="KW-1185">Reference proteome</keyword>
<dbReference type="GO" id="GO:0022627">
    <property type="term" value="C:cytosolic small ribosomal subunit"/>
    <property type="evidence" value="ECO:0007669"/>
    <property type="project" value="TreeGrafter"/>
</dbReference>
<dbReference type="GO" id="GO:0030686">
    <property type="term" value="C:90S preribosome"/>
    <property type="evidence" value="ECO:0007669"/>
    <property type="project" value="TreeGrafter"/>
</dbReference>
<dbReference type="GO" id="GO:0003735">
    <property type="term" value="F:structural constituent of ribosome"/>
    <property type="evidence" value="ECO:0007669"/>
    <property type="project" value="InterPro"/>
</dbReference>
<keyword evidence="3 4" id="KW-0687">Ribonucleoprotein</keyword>
<evidence type="ECO:0000256" key="3">
    <source>
        <dbReference type="ARBA" id="ARBA00023274"/>
    </source>
</evidence>
<dbReference type="OMA" id="AAYHKVQ"/>
<dbReference type="AlphaFoldDB" id="A0A5J4YVH0"/>
<dbReference type="GO" id="GO:0042274">
    <property type="term" value="P:ribosomal small subunit biogenesis"/>
    <property type="evidence" value="ECO:0007669"/>
    <property type="project" value="TreeGrafter"/>
</dbReference>
<dbReference type="InterPro" id="IPR000554">
    <property type="entry name" value="Ribosomal_eS7"/>
</dbReference>
<comment type="similarity">
    <text evidence="1 4">Belongs to the eukaryotic ribosomal protein eS7 family.</text>
</comment>
<reference evidence="6" key="1">
    <citation type="journal article" date="2019" name="Nat. Commun.">
        <title>Expansion of phycobilisome linker gene families in mesophilic red algae.</title>
        <authorList>
            <person name="Lee J."/>
            <person name="Kim D."/>
            <person name="Bhattacharya D."/>
            <person name="Yoon H.S."/>
        </authorList>
    </citation>
    <scope>NUCLEOTIDE SEQUENCE [LARGE SCALE GENOMIC DNA]</scope>
    <source>
        <strain evidence="6">CCMP 1328</strain>
    </source>
</reference>
<proteinExistence type="inferred from homology"/>
<dbReference type="GO" id="GO:0006412">
    <property type="term" value="P:translation"/>
    <property type="evidence" value="ECO:0007669"/>
    <property type="project" value="InterPro"/>
</dbReference>
<dbReference type="PANTHER" id="PTHR11278">
    <property type="entry name" value="40S RIBOSOMAL PROTEIN S7"/>
    <property type="match status" value="1"/>
</dbReference>